<protein>
    <recommendedName>
        <fullName evidence="3">Lipoprotein</fullName>
    </recommendedName>
</protein>
<evidence type="ECO:0000313" key="2">
    <source>
        <dbReference type="Proteomes" id="UP000076587"/>
    </source>
</evidence>
<accession>A0A167A1L1</accession>
<sequence>MISVKKLLVSLVTIAALAGCKSPKRDDYVVAKSLNKDDVIEQSEFKFYLDTSAPVEIRGEYSHDRSIDGSQVMYYGTPGAALVQVFSHAAINSSLKEQKLKEQQEEANRYIKPLIEASKQVTHVTLTQGMSDYLVRQLPVAGDKTVHVRPIFFSNQDMNKLSLKLIAWIEKPKSSKTKSRKKLNNLMYQNIIEVHGSTWGDELATQLMEGQADISEQYEALFVRAVDSLKKDLSGTYVQTPPQQTLHIKKKNNKQFLRASVIEQSCEYVVIKNLRNWILHYPASYVTNIQNQC</sequence>
<dbReference type="AlphaFoldDB" id="A0A167A1L1"/>
<dbReference type="Proteomes" id="UP000076587">
    <property type="component" value="Unassembled WGS sequence"/>
</dbReference>
<comment type="caution">
    <text evidence="1">The sequence shown here is derived from an EMBL/GenBank/DDBJ whole genome shotgun (WGS) entry which is preliminary data.</text>
</comment>
<dbReference type="PATRIC" id="fig|1365253.3.peg.3659"/>
<dbReference type="RefSeq" id="WP_063378101.1">
    <property type="nucleotide sequence ID" value="NZ_AUXT01000183.1"/>
</dbReference>
<evidence type="ECO:0008006" key="3">
    <source>
        <dbReference type="Google" id="ProtNLM"/>
    </source>
</evidence>
<organism evidence="1 2">
    <name type="scientific">Pseudoalteromonas luteoviolacea NCIMB 1942</name>
    <dbReference type="NCBI Taxonomy" id="1365253"/>
    <lineage>
        <taxon>Bacteria</taxon>
        <taxon>Pseudomonadati</taxon>
        <taxon>Pseudomonadota</taxon>
        <taxon>Gammaproteobacteria</taxon>
        <taxon>Alteromonadales</taxon>
        <taxon>Pseudoalteromonadaceae</taxon>
        <taxon>Pseudoalteromonas</taxon>
    </lineage>
</organism>
<proteinExistence type="predicted"/>
<name>A0A167A1L1_9GAMM</name>
<reference evidence="1 2" key="1">
    <citation type="submission" date="2013-07" db="EMBL/GenBank/DDBJ databases">
        <title>Comparative Genomic and Metabolomic Analysis of Twelve Strains of Pseudoalteromonas luteoviolacea.</title>
        <authorList>
            <person name="Vynne N.G."/>
            <person name="Mansson M."/>
            <person name="Gram L."/>
        </authorList>
    </citation>
    <scope>NUCLEOTIDE SEQUENCE [LARGE SCALE GENOMIC DNA]</scope>
    <source>
        <strain evidence="1 2">NCIMB 1942</strain>
    </source>
</reference>
<gene>
    <name evidence="1" type="ORF">N482_02545</name>
</gene>
<dbReference type="OrthoDB" id="5815474at2"/>
<evidence type="ECO:0000313" key="1">
    <source>
        <dbReference type="EMBL" id="KZN44894.1"/>
    </source>
</evidence>
<dbReference type="PROSITE" id="PS51257">
    <property type="entry name" value="PROKAR_LIPOPROTEIN"/>
    <property type="match status" value="1"/>
</dbReference>
<dbReference type="EMBL" id="AUXT01000183">
    <property type="protein sequence ID" value="KZN44894.1"/>
    <property type="molecule type" value="Genomic_DNA"/>
</dbReference>